<name>A0A1H1BRC4_9LACT</name>
<gene>
    <name evidence="1" type="ORF">SAMN04487752_2697</name>
</gene>
<reference evidence="2" key="1">
    <citation type="submission" date="2016-10" db="EMBL/GenBank/DDBJ databases">
        <authorList>
            <person name="Varghese N."/>
            <person name="Submissions S."/>
        </authorList>
    </citation>
    <scope>NUCLEOTIDE SEQUENCE [LARGE SCALE GENOMIC DNA]</scope>
    <source>
        <strain evidence="2">MPL-11</strain>
    </source>
</reference>
<evidence type="ECO:0000313" key="1">
    <source>
        <dbReference type="EMBL" id="SDQ54300.1"/>
    </source>
</evidence>
<dbReference type="InterPro" id="IPR021739">
    <property type="entry name" value="SaV-like"/>
</dbReference>
<sequence length="72" mass="8457">MNDIINKPDHYHSNGIDVIGFAEAQFSDDELKGFYRINAIKYLTRYDKKGTPEDDLQKADFYLRKLTELNRS</sequence>
<keyword evidence="2" id="KW-1185">Reference proteome</keyword>
<dbReference type="Pfam" id="PF11753">
    <property type="entry name" value="DUF3310"/>
    <property type="match status" value="1"/>
</dbReference>
<proteinExistence type="predicted"/>
<accession>A0A1H1BRC4</accession>
<dbReference type="RefSeq" id="WP_089978552.1">
    <property type="nucleotide sequence ID" value="NZ_CP084916.1"/>
</dbReference>
<organism evidence="1 2">
    <name type="scientific">Carnobacterium viridans</name>
    <dbReference type="NCBI Taxonomy" id="174587"/>
    <lineage>
        <taxon>Bacteria</taxon>
        <taxon>Bacillati</taxon>
        <taxon>Bacillota</taxon>
        <taxon>Bacilli</taxon>
        <taxon>Lactobacillales</taxon>
        <taxon>Carnobacteriaceae</taxon>
        <taxon>Carnobacterium</taxon>
    </lineage>
</organism>
<protein>
    <submittedName>
        <fullName evidence="1">Protein of unknwon function</fullName>
    </submittedName>
</protein>
<dbReference type="AlphaFoldDB" id="A0A1H1BRC4"/>
<dbReference type="OrthoDB" id="1684418at2"/>
<evidence type="ECO:0000313" key="2">
    <source>
        <dbReference type="Proteomes" id="UP000199481"/>
    </source>
</evidence>
<dbReference type="EMBL" id="FNJW01000008">
    <property type="protein sequence ID" value="SDQ54300.1"/>
    <property type="molecule type" value="Genomic_DNA"/>
</dbReference>
<dbReference type="Proteomes" id="UP000199481">
    <property type="component" value="Unassembled WGS sequence"/>
</dbReference>